<evidence type="ECO:0000256" key="1">
    <source>
        <dbReference type="SAM" id="MobiDB-lite"/>
    </source>
</evidence>
<evidence type="ECO:0000313" key="2">
    <source>
        <dbReference type="EMBL" id="GAA2192838.1"/>
    </source>
</evidence>
<feature type="compositionally biased region" description="Polar residues" evidence="1">
    <location>
        <begin position="1"/>
        <end position="18"/>
    </location>
</feature>
<comment type="caution">
    <text evidence="2">The sequence shown here is derived from an EMBL/GenBank/DDBJ whole genome shotgun (WGS) entry which is preliminary data.</text>
</comment>
<proteinExistence type="predicted"/>
<accession>A0ABN3BCG4</accession>
<evidence type="ECO:0000313" key="3">
    <source>
        <dbReference type="Proteomes" id="UP001501391"/>
    </source>
</evidence>
<dbReference type="Proteomes" id="UP001501391">
    <property type="component" value="Unassembled WGS sequence"/>
</dbReference>
<sequence length="108" mass="11983">MSTVTAPRATTKQPNEVTPTPRKPPTRFQVRDNIPAPGTAEGAYFHYTPAEAAEWLPFGAHKLLKMANARQIPYVDNGNRIWFSGMNIRAISEQFTVEPFTKPARAAA</sequence>
<organism evidence="2 3">
    <name type="scientific">Streptomyces bangladeshensis</name>
    <dbReference type="NCBI Taxonomy" id="295352"/>
    <lineage>
        <taxon>Bacteria</taxon>
        <taxon>Bacillati</taxon>
        <taxon>Actinomycetota</taxon>
        <taxon>Actinomycetes</taxon>
        <taxon>Kitasatosporales</taxon>
        <taxon>Streptomycetaceae</taxon>
        <taxon>Streptomyces</taxon>
    </lineage>
</organism>
<name>A0ABN3BCG4_9ACTN</name>
<evidence type="ECO:0008006" key="4">
    <source>
        <dbReference type="Google" id="ProtNLM"/>
    </source>
</evidence>
<dbReference type="RefSeq" id="WP_346162226.1">
    <property type="nucleotide sequence ID" value="NZ_BAAAOQ010000003.1"/>
</dbReference>
<reference evidence="2 3" key="1">
    <citation type="journal article" date="2019" name="Int. J. Syst. Evol. Microbiol.">
        <title>The Global Catalogue of Microorganisms (GCM) 10K type strain sequencing project: providing services to taxonomists for standard genome sequencing and annotation.</title>
        <authorList>
            <consortium name="The Broad Institute Genomics Platform"/>
            <consortium name="The Broad Institute Genome Sequencing Center for Infectious Disease"/>
            <person name="Wu L."/>
            <person name="Ma J."/>
        </authorList>
    </citation>
    <scope>NUCLEOTIDE SEQUENCE [LARGE SCALE GENOMIC DNA]</scope>
    <source>
        <strain evidence="2 3">JCM 14924</strain>
    </source>
</reference>
<feature type="region of interest" description="Disordered" evidence="1">
    <location>
        <begin position="1"/>
        <end position="32"/>
    </location>
</feature>
<keyword evidence="3" id="KW-1185">Reference proteome</keyword>
<dbReference type="EMBL" id="BAAAOQ010000003">
    <property type="protein sequence ID" value="GAA2192838.1"/>
    <property type="molecule type" value="Genomic_DNA"/>
</dbReference>
<gene>
    <name evidence="2" type="ORF">GCM10009787_12140</name>
</gene>
<protein>
    <recommendedName>
        <fullName evidence="4">DNA-binding protein</fullName>
    </recommendedName>
</protein>